<dbReference type="EMBL" id="AYKF01000131">
    <property type="protein sequence ID" value="ROO24178.1"/>
    <property type="molecule type" value="Genomic_DNA"/>
</dbReference>
<evidence type="ECO:0000313" key="2">
    <source>
        <dbReference type="Proteomes" id="UP000285123"/>
    </source>
</evidence>
<sequence>MMCLLTGRLVSTQLGLARFRSLELRIECRASNTVHIADYNYVRRLKVHIISNARKRVSYAPRLGWDEPLSGYWMFELDPIHWTVRSDF</sequence>
<reference evidence="1 2" key="1">
    <citation type="submission" date="2013-10" db="EMBL/GenBank/DDBJ databases">
        <title>Salinisphaera halophila YIM 95161 Genome Sequencing.</title>
        <authorList>
            <person name="Lai Q."/>
            <person name="Li C."/>
            <person name="Shao Z."/>
        </authorList>
    </citation>
    <scope>NUCLEOTIDE SEQUENCE [LARGE SCALE GENOMIC DNA]</scope>
    <source>
        <strain evidence="1 2">YIM 95161</strain>
    </source>
</reference>
<proteinExistence type="predicted"/>
<comment type="caution">
    <text evidence="1">The sequence shown here is derived from an EMBL/GenBank/DDBJ whole genome shotgun (WGS) entry which is preliminary data.</text>
</comment>
<protein>
    <submittedName>
        <fullName evidence="1">Uncharacterized protein</fullName>
    </submittedName>
</protein>
<dbReference type="AlphaFoldDB" id="A0A423PF11"/>
<accession>A0A423PF11</accession>
<dbReference type="Proteomes" id="UP000285123">
    <property type="component" value="Unassembled WGS sequence"/>
</dbReference>
<gene>
    <name evidence="1" type="ORF">SAHL_15930</name>
</gene>
<organism evidence="1 2">
    <name type="scientific">Salinisphaera orenii YIM 95161</name>
    <dbReference type="NCBI Taxonomy" id="1051139"/>
    <lineage>
        <taxon>Bacteria</taxon>
        <taxon>Pseudomonadati</taxon>
        <taxon>Pseudomonadota</taxon>
        <taxon>Gammaproteobacteria</taxon>
        <taxon>Salinisphaerales</taxon>
        <taxon>Salinisphaeraceae</taxon>
        <taxon>Salinisphaera</taxon>
    </lineage>
</organism>
<evidence type="ECO:0000313" key="1">
    <source>
        <dbReference type="EMBL" id="ROO24178.1"/>
    </source>
</evidence>
<name>A0A423PF11_9GAMM</name>